<dbReference type="STRING" id="908337.HMPREF9257_0788"/>
<dbReference type="AlphaFoldDB" id="E4KNK8"/>
<dbReference type="EMBL" id="AENN01000012">
    <property type="protein sequence ID" value="EFR31443.1"/>
    <property type="molecule type" value="Genomic_DNA"/>
</dbReference>
<dbReference type="RefSeq" id="WP_006418082.1">
    <property type="nucleotide sequence ID" value="NZ_AENN01000012.1"/>
</dbReference>
<feature type="region of interest" description="Disordered" evidence="1">
    <location>
        <begin position="171"/>
        <end position="205"/>
    </location>
</feature>
<proteinExistence type="predicted"/>
<evidence type="ECO:0000313" key="3">
    <source>
        <dbReference type="EMBL" id="EFR31443.1"/>
    </source>
</evidence>
<organism evidence="3 4">
    <name type="scientific">Eremococcus coleocola ACS-139-V-Col8</name>
    <dbReference type="NCBI Taxonomy" id="908337"/>
    <lineage>
        <taxon>Bacteria</taxon>
        <taxon>Bacillati</taxon>
        <taxon>Bacillota</taxon>
        <taxon>Bacilli</taxon>
        <taxon>Lactobacillales</taxon>
        <taxon>Aerococcaceae</taxon>
        <taxon>Eremococcus</taxon>
    </lineage>
</organism>
<name>E4KNK8_9LACT</name>
<dbReference type="OrthoDB" id="2149782at2"/>
<dbReference type="Proteomes" id="UP000005990">
    <property type="component" value="Unassembled WGS sequence"/>
</dbReference>
<evidence type="ECO:0000313" key="4">
    <source>
        <dbReference type="Proteomes" id="UP000005990"/>
    </source>
</evidence>
<reference evidence="3 4" key="1">
    <citation type="submission" date="2010-10" db="EMBL/GenBank/DDBJ databases">
        <authorList>
            <person name="Durkin A.S."/>
            <person name="Madupu R."/>
            <person name="Torralba M."/>
            <person name="Gillis M."/>
            <person name="Methe B."/>
            <person name="Sutton G."/>
            <person name="Nelson K.E."/>
        </authorList>
    </citation>
    <scope>NUCLEOTIDE SEQUENCE [LARGE SCALE GENOMIC DNA]</scope>
    <source>
        <strain evidence="3 4">ACS-139-V-Col8</strain>
    </source>
</reference>
<evidence type="ECO:0000259" key="2">
    <source>
        <dbReference type="Pfam" id="PF15983"/>
    </source>
</evidence>
<accession>E4KNK8</accession>
<evidence type="ECO:0000256" key="1">
    <source>
        <dbReference type="SAM" id="MobiDB-lite"/>
    </source>
</evidence>
<feature type="domain" description="DUF4767" evidence="2">
    <location>
        <begin position="43"/>
        <end position="161"/>
    </location>
</feature>
<protein>
    <recommendedName>
        <fullName evidence="2">DUF4767 domain-containing protein</fullName>
    </recommendedName>
</protein>
<keyword evidence="4" id="KW-1185">Reference proteome</keyword>
<gene>
    <name evidence="3" type="ORF">HMPREF9257_0788</name>
</gene>
<comment type="caution">
    <text evidence="3">The sequence shown here is derived from an EMBL/GenBank/DDBJ whole genome shotgun (WGS) entry which is preliminary data.</text>
</comment>
<dbReference type="InterPro" id="IPR031927">
    <property type="entry name" value="DUF4767"/>
</dbReference>
<sequence>MKKIWGQIIAGLAVGLIFFSGTPLVLAESVGLDQMIKSEAWYGQLDQDFTAWAVNMGQSYVRYYPGDQMDDFNHAGYSIRDMFQDMAVGDQHVVPVLAHEAGPDDQYVVHAIYSTYDKENPPMRVITYLMVTGPNGYQTLVAEQMEGNFLVFNPTRNQDLAALSQAVDENFGQESGGRSLEENSESNSDQLTLDDHGQPKPLLSQDGHDIFKEFAQFLVDYGGQAQDYQQVLGGNADPNEQNRTVTIDDQVYQWGPAEGADYNDAVVLHNVSTDEWQFLLKEPNQFRFKLVQLLEDNFYQTVDDPPLIEGYIRIHYGLPALAYYYDVNQITPAVSNLDAIEKDLSFLYLNRDQTFTIADFEKYLRTTNSSILPKDSLVVGKSYDFQDDQGIRNYSSVEENGKGNFTYHLDQGGPVFTWNAFAYKGNIVSVSWHQGPEGKVALLDGETYNELSSFTITVDDIQAYWDATRNDN</sequence>
<dbReference type="Pfam" id="PF15983">
    <property type="entry name" value="DUF4767"/>
    <property type="match status" value="1"/>
</dbReference>